<keyword evidence="4" id="KW-1185">Reference proteome</keyword>
<evidence type="ECO:0000313" key="2">
    <source>
        <dbReference type="EMBL" id="KAF0686243.1"/>
    </source>
</evidence>
<feature type="region of interest" description="Disordered" evidence="1">
    <location>
        <begin position="91"/>
        <end position="114"/>
    </location>
</feature>
<evidence type="ECO:0000313" key="4">
    <source>
        <dbReference type="Proteomes" id="UP000332933"/>
    </source>
</evidence>
<reference evidence="3 4" key="1">
    <citation type="submission" date="2019-03" db="EMBL/GenBank/DDBJ databases">
        <authorList>
            <person name="Gaulin E."/>
            <person name="Dumas B."/>
        </authorList>
    </citation>
    <scope>NUCLEOTIDE SEQUENCE [LARGE SCALE GENOMIC DNA]</scope>
    <source>
        <strain evidence="3">CBS 568.67</strain>
    </source>
</reference>
<gene>
    <name evidence="3" type="primary">Aste57867_21948</name>
    <name evidence="2" type="ORF">As57867_021879</name>
    <name evidence="3" type="ORF">ASTE57867_21948</name>
</gene>
<evidence type="ECO:0000256" key="1">
    <source>
        <dbReference type="SAM" id="MobiDB-lite"/>
    </source>
</evidence>
<protein>
    <submittedName>
        <fullName evidence="3">Aste57867_21948 protein</fullName>
    </submittedName>
</protein>
<dbReference type="Proteomes" id="UP000332933">
    <property type="component" value="Unassembled WGS sequence"/>
</dbReference>
<reference evidence="2" key="2">
    <citation type="submission" date="2019-06" db="EMBL/GenBank/DDBJ databases">
        <title>Genomics analysis of Aphanomyces spp. identifies a new class of oomycete effector associated with host adaptation.</title>
        <authorList>
            <person name="Gaulin E."/>
        </authorList>
    </citation>
    <scope>NUCLEOTIDE SEQUENCE</scope>
    <source>
        <strain evidence="2">CBS 578.67</strain>
    </source>
</reference>
<dbReference type="AlphaFoldDB" id="A0A485LK80"/>
<evidence type="ECO:0000313" key="3">
    <source>
        <dbReference type="EMBL" id="VFT98616.1"/>
    </source>
</evidence>
<sequence>MVTSSSPLRLQKCSLCRRDTHGHVAVWDKTSTHVFCATCCTVAPLDQNPSQDGDSVAARAGTATCEWCMRQHVDVEYAHCTRCRTMAPFRSIQPTTPPSTPMKRRTQSAAASFA</sequence>
<dbReference type="EMBL" id="VJMH01007012">
    <property type="protein sequence ID" value="KAF0686243.1"/>
    <property type="molecule type" value="Genomic_DNA"/>
</dbReference>
<proteinExistence type="predicted"/>
<dbReference type="EMBL" id="CAADRA010007038">
    <property type="protein sequence ID" value="VFT98616.1"/>
    <property type="molecule type" value="Genomic_DNA"/>
</dbReference>
<accession>A0A485LK80</accession>
<name>A0A485LK80_9STRA</name>
<organism evidence="3 4">
    <name type="scientific">Aphanomyces stellatus</name>
    <dbReference type="NCBI Taxonomy" id="120398"/>
    <lineage>
        <taxon>Eukaryota</taxon>
        <taxon>Sar</taxon>
        <taxon>Stramenopiles</taxon>
        <taxon>Oomycota</taxon>
        <taxon>Saprolegniomycetes</taxon>
        <taxon>Saprolegniales</taxon>
        <taxon>Verrucalvaceae</taxon>
        <taxon>Aphanomyces</taxon>
    </lineage>
</organism>